<dbReference type="Proteomes" id="UP000448575">
    <property type="component" value="Unassembled WGS sequence"/>
</dbReference>
<dbReference type="RefSeq" id="WP_161026655.1">
    <property type="nucleotide sequence ID" value="NZ_WWCJ01000011.1"/>
</dbReference>
<dbReference type="SUPFAM" id="SSF53850">
    <property type="entry name" value="Periplasmic binding protein-like II"/>
    <property type="match status" value="1"/>
</dbReference>
<dbReference type="EMBL" id="WWCJ01000011">
    <property type="protein sequence ID" value="MYN03680.1"/>
    <property type="molecule type" value="Genomic_DNA"/>
</dbReference>
<accession>A0A6N9HJL6</accession>
<sequence>MGFVFVADAVSVPPLLHSARLHIAGSTTMGPLLREIAAKYRLLHPEVAIEVELGGSLRGLEEVRAGHAHIAMLSRALAPGEHDLYGIPIARDGLGVVVHTENPMEPLDFEQLQAIFSGRMDAFHVVAAQPGSASNALLARFLRQPLDTFKPNAAVESDIERMAVVASCENAISFVSIGAAERAIAQGVSIRLLPVSGVSACMANIRNGSYPICRSLTLVSKEPPLGIARSFFAFCLSAQVNGILSAFDFVPYLD</sequence>
<name>A0A6N9HJL6_9BURK</name>
<protein>
    <submittedName>
        <fullName evidence="3">Solute-binding protein</fullName>
    </submittedName>
</protein>
<reference evidence="3 4" key="1">
    <citation type="submission" date="2019-12" db="EMBL/GenBank/DDBJ databases">
        <title>Novel species isolated from a subtropical stream in China.</title>
        <authorList>
            <person name="Lu H."/>
        </authorList>
    </citation>
    <scope>NUCLEOTIDE SEQUENCE [LARGE SCALE GENOMIC DNA]</scope>
    <source>
        <strain evidence="3 4">DS3</strain>
    </source>
</reference>
<evidence type="ECO:0000313" key="4">
    <source>
        <dbReference type="Proteomes" id="UP000448575"/>
    </source>
</evidence>
<comment type="caution">
    <text evidence="3">The sequence shown here is derived from an EMBL/GenBank/DDBJ whole genome shotgun (WGS) entry which is preliminary data.</text>
</comment>
<dbReference type="PANTHER" id="PTHR30570:SF1">
    <property type="entry name" value="PHOSPHATE-BINDING PROTEIN PSTS"/>
    <property type="match status" value="1"/>
</dbReference>
<evidence type="ECO:0000259" key="2">
    <source>
        <dbReference type="Pfam" id="PF12849"/>
    </source>
</evidence>
<keyword evidence="4" id="KW-1185">Reference proteome</keyword>
<proteinExistence type="predicted"/>
<dbReference type="Gene3D" id="3.40.190.10">
    <property type="entry name" value="Periplasmic binding protein-like II"/>
    <property type="match status" value="2"/>
</dbReference>
<evidence type="ECO:0000256" key="1">
    <source>
        <dbReference type="ARBA" id="ARBA00022729"/>
    </source>
</evidence>
<dbReference type="InterPro" id="IPR050811">
    <property type="entry name" value="Phosphate_ABC_transporter"/>
</dbReference>
<dbReference type="InterPro" id="IPR024370">
    <property type="entry name" value="PBP_domain"/>
</dbReference>
<dbReference type="AlphaFoldDB" id="A0A6N9HJL6"/>
<gene>
    <name evidence="3" type="ORF">GTP41_16430</name>
</gene>
<dbReference type="PANTHER" id="PTHR30570">
    <property type="entry name" value="PERIPLASMIC PHOSPHATE BINDING COMPONENT OF PHOSPHATE ABC TRANSPORTER"/>
    <property type="match status" value="1"/>
</dbReference>
<keyword evidence="1" id="KW-0732">Signal</keyword>
<dbReference type="Pfam" id="PF12849">
    <property type="entry name" value="PBP_like_2"/>
    <property type="match status" value="1"/>
</dbReference>
<organism evidence="3 4">
    <name type="scientific">Pseudoduganella guangdongensis</name>
    <dbReference type="NCBI Taxonomy" id="2692179"/>
    <lineage>
        <taxon>Bacteria</taxon>
        <taxon>Pseudomonadati</taxon>
        <taxon>Pseudomonadota</taxon>
        <taxon>Betaproteobacteria</taxon>
        <taxon>Burkholderiales</taxon>
        <taxon>Oxalobacteraceae</taxon>
        <taxon>Telluria group</taxon>
        <taxon>Pseudoduganella</taxon>
    </lineage>
</organism>
<evidence type="ECO:0000313" key="3">
    <source>
        <dbReference type="EMBL" id="MYN03680.1"/>
    </source>
</evidence>
<feature type="domain" description="PBP" evidence="2">
    <location>
        <begin position="20"/>
        <end position="238"/>
    </location>
</feature>